<name>A0A7W9M042_9PSEU</name>
<proteinExistence type="predicted"/>
<evidence type="ECO:0000313" key="3">
    <source>
        <dbReference type="Proteomes" id="UP000552097"/>
    </source>
</evidence>
<dbReference type="Proteomes" id="UP000552097">
    <property type="component" value="Unassembled WGS sequence"/>
</dbReference>
<comment type="caution">
    <text evidence="2">The sequence shown here is derived from an EMBL/GenBank/DDBJ whole genome shotgun (WGS) entry which is preliminary data.</text>
</comment>
<organism evidence="2 3">
    <name type="scientific">Saccharothrix ecbatanensis</name>
    <dbReference type="NCBI Taxonomy" id="1105145"/>
    <lineage>
        <taxon>Bacteria</taxon>
        <taxon>Bacillati</taxon>
        <taxon>Actinomycetota</taxon>
        <taxon>Actinomycetes</taxon>
        <taxon>Pseudonocardiales</taxon>
        <taxon>Pseudonocardiaceae</taxon>
        <taxon>Saccharothrix</taxon>
    </lineage>
</organism>
<dbReference type="RefSeq" id="WP_184919009.1">
    <property type="nucleotide sequence ID" value="NZ_JACHMO010000001.1"/>
</dbReference>
<protein>
    <submittedName>
        <fullName evidence="2">Uncharacterized protein</fullName>
    </submittedName>
</protein>
<sequence length="234" mass="26071">MKVTRVAYSADLNAGKLKQLAEQARRLGVIRSMVWREHGSINGAGIRDRVIRDRWIDTWTPTGTLRLILRNNRVEVHYTIDAATVTSSKRPRGNREVGVDKGYSEVLTDRTATATTPGWANCRPANRTTGRGRTRGERSSVASRRKPPNAATTRNAGPCGTPTTPLRSTSWLEPPTPTSACTPPHTRVKQIIQERDRRRSRLPDQDSNTAGHCRCGERNIRNRSTLIKELEAGT</sequence>
<evidence type="ECO:0000313" key="2">
    <source>
        <dbReference type="EMBL" id="MBB5802347.1"/>
    </source>
</evidence>
<feature type="region of interest" description="Disordered" evidence="1">
    <location>
        <begin position="115"/>
        <end position="215"/>
    </location>
</feature>
<gene>
    <name evidence="2" type="ORF">F4560_002115</name>
</gene>
<reference evidence="2 3" key="1">
    <citation type="submission" date="2020-08" db="EMBL/GenBank/DDBJ databases">
        <title>Sequencing the genomes of 1000 actinobacteria strains.</title>
        <authorList>
            <person name="Klenk H.-P."/>
        </authorList>
    </citation>
    <scope>NUCLEOTIDE SEQUENCE [LARGE SCALE GENOMIC DNA]</scope>
    <source>
        <strain evidence="2 3">DSM 45486</strain>
    </source>
</reference>
<accession>A0A7W9M042</accession>
<keyword evidence="3" id="KW-1185">Reference proteome</keyword>
<evidence type="ECO:0000256" key="1">
    <source>
        <dbReference type="SAM" id="MobiDB-lite"/>
    </source>
</evidence>
<dbReference type="AlphaFoldDB" id="A0A7W9M042"/>
<dbReference type="EMBL" id="JACHMO010000001">
    <property type="protein sequence ID" value="MBB5802347.1"/>
    <property type="molecule type" value="Genomic_DNA"/>
</dbReference>
<feature type="compositionally biased region" description="Basic and acidic residues" evidence="1">
    <location>
        <begin position="192"/>
        <end position="204"/>
    </location>
</feature>
<feature type="compositionally biased region" description="Polar residues" evidence="1">
    <location>
        <begin position="150"/>
        <end position="171"/>
    </location>
</feature>